<evidence type="ECO:0000313" key="9">
    <source>
        <dbReference type="EMBL" id="BAM03700.1"/>
    </source>
</evidence>
<dbReference type="EMBL" id="AP012338">
    <property type="protein sequence ID" value="BAM03700.1"/>
    <property type="molecule type" value="Genomic_DNA"/>
</dbReference>
<evidence type="ECO:0000313" key="10">
    <source>
        <dbReference type="Proteomes" id="UP000007881"/>
    </source>
</evidence>
<feature type="transmembrane region" description="Helical" evidence="8">
    <location>
        <begin position="177"/>
        <end position="197"/>
    </location>
</feature>
<feature type="transmembrane region" description="Helical" evidence="8">
    <location>
        <begin position="375"/>
        <end position="392"/>
    </location>
</feature>
<dbReference type="RefSeq" id="WP_014436918.1">
    <property type="nucleotide sequence ID" value="NC_017080.1"/>
</dbReference>
<sequence>MPPRDPDTGTAEAARPPAWREAALRAWPVLRAVLAVAVPVTVLAVVWGTLRGIDYAGLHASVAAADRPLLLAAALAALAAVAAMGLYDVVVFPPTPTLRWRRRWLFGAAIFGWSNLITLGPIGPAIRVYLYRRAGMSPTQLSGGFVAHYTGIFAGMVAWVAAAWVARPAEPATSPWLVVPLALALSLAFTAAGGSLVRRLGRGHAWAATGSLSPSRMPRLAVVSFLDWGLTIFAFVLAARAVGLDLGVARAARITLCGHAVGFVSLVPGGLGSADAVWLKMLAAGGAGEERAAAAVVVFRAVFYLLPWAVALTIFYALLGRSGERALRWQRRVLAGGLGVLAALLLLSVATPAAAGRIGTLGRALPLPVLEVSHAAAGVLALLMLALVRGLIRGYRAAWGWACLGLVGSAVAHVGKGLDVEEALAASALLVLLLPARRAFHRRGRVPIGWHLTLAAVLLGVGTLGGVGFLAHRFPDGGGSAFTGFTAGAEGARFTRAFAAAVLAGLVLIAREALRPVDPRVEPDGEALAAAAGFCRDRAADGGSAAAAAAAREDPSLAVWFWRPAERAAADRFSGDAAAAADAAGLLRYQRRGDAIVLVGDPVLTPDAEPVRLLEDVLALARDEDVDPVLDRFSAAWLAPLHASGFHVLRRESEPGSASGGNPEGGGPPEAGYLAFRDPWGGPAALRTTAALHGARRRSRPLRPAEARRGAPAPPAAEAADRRPGA</sequence>
<dbReference type="KEGG" id="phm:PSMK_15410"/>
<feature type="transmembrane region" description="Helical" evidence="8">
    <location>
        <begin position="331"/>
        <end position="355"/>
    </location>
</feature>
<feature type="transmembrane region" description="Helical" evidence="8">
    <location>
        <begin position="70"/>
        <end position="92"/>
    </location>
</feature>
<dbReference type="Proteomes" id="UP000007881">
    <property type="component" value="Chromosome"/>
</dbReference>
<evidence type="ECO:0000256" key="8">
    <source>
        <dbReference type="SAM" id="Phobius"/>
    </source>
</evidence>
<dbReference type="InterPro" id="IPR022791">
    <property type="entry name" value="L-PG_synthase/AglD"/>
</dbReference>
<dbReference type="GO" id="GO:0005886">
    <property type="term" value="C:plasma membrane"/>
    <property type="evidence" value="ECO:0007669"/>
    <property type="project" value="UniProtKB-SubCell"/>
</dbReference>
<proteinExistence type="predicted"/>
<dbReference type="GO" id="GO:0055091">
    <property type="term" value="P:phospholipid homeostasis"/>
    <property type="evidence" value="ECO:0007669"/>
    <property type="project" value="TreeGrafter"/>
</dbReference>
<evidence type="ECO:0000256" key="5">
    <source>
        <dbReference type="ARBA" id="ARBA00022989"/>
    </source>
</evidence>
<protein>
    <recommendedName>
        <fullName evidence="11">Phosphatidylglycerol lysyltransferase C-terminal domain-containing protein</fullName>
    </recommendedName>
</protein>
<feature type="transmembrane region" description="Helical" evidence="8">
    <location>
        <begin position="399"/>
        <end position="417"/>
    </location>
</feature>
<dbReference type="Pfam" id="PF03706">
    <property type="entry name" value="LPG_synthase_TM"/>
    <property type="match status" value="1"/>
</dbReference>
<comment type="subcellular location">
    <subcellularLocation>
        <location evidence="1">Cell membrane</location>
        <topology evidence="1">Multi-pass membrane protein</topology>
    </subcellularLocation>
</comment>
<feature type="transmembrane region" description="Helical" evidence="8">
    <location>
        <begin position="251"/>
        <end position="272"/>
    </location>
</feature>
<keyword evidence="5 8" id="KW-1133">Transmembrane helix</keyword>
<feature type="transmembrane region" description="Helical" evidence="8">
    <location>
        <begin position="452"/>
        <end position="471"/>
    </location>
</feature>
<feature type="region of interest" description="Disordered" evidence="7">
    <location>
        <begin position="652"/>
        <end position="726"/>
    </location>
</feature>
<evidence type="ECO:0000256" key="4">
    <source>
        <dbReference type="ARBA" id="ARBA00022692"/>
    </source>
</evidence>
<dbReference type="AlphaFoldDB" id="I0IEL2"/>
<evidence type="ECO:0000256" key="3">
    <source>
        <dbReference type="ARBA" id="ARBA00022679"/>
    </source>
</evidence>
<keyword evidence="2" id="KW-1003">Cell membrane</keyword>
<evidence type="ECO:0000256" key="1">
    <source>
        <dbReference type="ARBA" id="ARBA00004651"/>
    </source>
</evidence>
<evidence type="ECO:0000256" key="6">
    <source>
        <dbReference type="ARBA" id="ARBA00023136"/>
    </source>
</evidence>
<dbReference type="STRING" id="1142394.PSMK_15410"/>
<dbReference type="InterPro" id="IPR051211">
    <property type="entry name" value="PG_lysyltransferase"/>
</dbReference>
<evidence type="ECO:0000256" key="7">
    <source>
        <dbReference type="SAM" id="MobiDB-lite"/>
    </source>
</evidence>
<feature type="transmembrane region" description="Helical" evidence="8">
    <location>
        <begin position="292"/>
        <end position="319"/>
    </location>
</feature>
<dbReference type="PANTHER" id="PTHR34697">
    <property type="entry name" value="PHOSPHATIDYLGLYCEROL LYSYLTRANSFERASE"/>
    <property type="match status" value="1"/>
</dbReference>
<evidence type="ECO:0008006" key="11">
    <source>
        <dbReference type="Google" id="ProtNLM"/>
    </source>
</evidence>
<feature type="transmembrane region" description="Helical" evidence="8">
    <location>
        <begin position="29"/>
        <end position="50"/>
    </location>
</feature>
<name>I0IEL2_PHYMF</name>
<keyword evidence="4 8" id="KW-0812">Transmembrane</keyword>
<dbReference type="GO" id="GO:0016755">
    <property type="term" value="F:aminoacyltransferase activity"/>
    <property type="evidence" value="ECO:0007669"/>
    <property type="project" value="TreeGrafter"/>
</dbReference>
<dbReference type="HOGENOM" id="CLU_381233_0_0_0"/>
<feature type="transmembrane region" description="Helical" evidence="8">
    <location>
        <begin position="423"/>
        <end position="440"/>
    </location>
</feature>
<reference evidence="9 10" key="1">
    <citation type="submission" date="2012-02" db="EMBL/GenBank/DDBJ databases">
        <title>Complete genome sequence of Phycisphaera mikurensis NBRC 102666.</title>
        <authorList>
            <person name="Ankai A."/>
            <person name="Hosoyama A."/>
            <person name="Terui Y."/>
            <person name="Sekine M."/>
            <person name="Fukai R."/>
            <person name="Kato Y."/>
            <person name="Nakamura S."/>
            <person name="Yamada-Narita S."/>
            <person name="Kawakoshi A."/>
            <person name="Fukunaga Y."/>
            <person name="Yamazaki S."/>
            <person name="Fujita N."/>
        </authorList>
    </citation>
    <scope>NUCLEOTIDE SEQUENCE [LARGE SCALE GENOMIC DNA]</scope>
    <source>
        <strain evidence="10">NBRC 102666 / KCTC 22515 / FYK2301M01</strain>
    </source>
</reference>
<dbReference type="eggNOG" id="COG0392">
    <property type="taxonomic scope" value="Bacteria"/>
</dbReference>
<feature type="transmembrane region" description="Helical" evidence="8">
    <location>
        <begin position="104"/>
        <end position="126"/>
    </location>
</feature>
<keyword evidence="6 8" id="KW-0472">Membrane</keyword>
<feature type="compositionally biased region" description="Gly residues" evidence="7">
    <location>
        <begin position="658"/>
        <end position="669"/>
    </location>
</feature>
<keyword evidence="10" id="KW-1185">Reference proteome</keyword>
<gene>
    <name evidence="9" type="ordered locus">PSMK_15410</name>
</gene>
<dbReference type="PANTHER" id="PTHR34697:SF2">
    <property type="entry name" value="PHOSPHATIDYLGLYCEROL LYSYLTRANSFERASE"/>
    <property type="match status" value="1"/>
</dbReference>
<feature type="transmembrane region" description="Helical" evidence="8">
    <location>
        <begin position="146"/>
        <end position="165"/>
    </location>
</feature>
<accession>I0IEL2</accession>
<organism evidence="9 10">
    <name type="scientific">Phycisphaera mikurensis (strain NBRC 102666 / KCTC 22515 / FYK2301M01)</name>
    <dbReference type="NCBI Taxonomy" id="1142394"/>
    <lineage>
        <taxon>Bacteria</taxon>
        <taxon>Pseudomonadati</taxon>
        <taxon>Planctomycetota</taxon>
        <taxon>Phycisphaerae</taxon>
        <taxon>Phycisphaerales</taxon>
        <taxon>Phycisphaeraceae</taxon>
        <taxon>Phycisphaera</taxon>
    </lineage>
</organism>
<dbReference type="eggNOG" id="COG2898">
    <property type="taxonomic scope" value="Bacteria"/>
</dbReference>
<feature type="transmembrane region" description="Helical" evidence="8">
    <location>
        <begin position="217"/>
        <end position="239"/>
    </location>
</feature>
<evidence type="ECO:0000256" key="2">
    <source>
        <dbReference type="ARBA" id="ARBA00022475"/>
    </source>
</evidence>
<keyword evidence="3" id="KW-0808">Transferase</keyword>